<dbReference type="Gene3D" id="2.30.29.30">
    <property type="entry name" value="Pleckstrin-homology domain (PH domain)/Phosphotyrosine-binding domain (PTB)"/>
    <property type="match status" value="2"/>
</dbReference>
<dbReference type="GO" id="GO:0005802">
    <property type="term" value="C:trans-Golgi network"/>
    <property type="evidence" value="ECO:0007669"/>
    <property type="project" value="TreeGrafter"/>
</dbReference>
<dbReference type="Pfam" id="PF00169">
    <property type="entry name" value="PH"/>
    <property type="match status" value="1"/>
</dbReference>
<evidence type="ECO:0000259" key="3">
    <source>
        <dbReference type="PROSITE" id="PS50003"/>
    </source>
</evidence>
<feature type="region of interest" description="Disordered" evidence="2">
    <location>
        <begin position="166"/>
        <end position="189"/>
    </location>
</feature>
<dbReference type="GO" id="GO:0005829">
    <property type="term" value="C:cytosol"/>
    <property type="evidence" value="ECO:0007669"/>
    <property type="project" value="GOC"/>
</dbReference>
<dbReference type="GO" id="GO:0005769">
    <property type="term" value="C:early endosome"/>
    <property type="evidence" value="ECO:0007669"/>
    <property type="project" value="TreeGrafter"/>
</dbReference>
<dbReference type="InterPro" id="IPR011993">
    <property type="entry name" value="PH-like_dom_sf"/>
</dbReference>
<keyword evidence="1" id="KW-0597">Phosphoprotein</keyword>
<dbReference type="Proteomes" id="UP001515480">
    <property type="component" value="Unassembled WGS sequence"/>
</dbReference>
<dbReference type="InterPro" id="IPR045188">
    <property type="entry name" value="Boi1/Boi2-like"/>
</dbReference>
<protein>
    <recommendedName>
        <fullName evidence="3">PH domain-containing protein</fullName>
    </recommendedName>
</protein>
<name>A0AB34J6I1_PRYPA</name>
<proteinExistence type="predicted"/>
<sequence length="403" mass="43321">MASSSPSRDSDTSLSAMTTPASSFSALSRTSSASFTTSMERRGWMQKKSKTEKPWDRATHSRRFFVSRGHIVSYFERPLPSSREGGERLCGVINLREAIALRPTADRTAPANAFDLVLKARTYTLVPFPDTADERDAWLSMWSSVVPALGISSIASDAPTASGAHTTAVAASVREGDDEPSSASAGHARTVSPGLLEGYLLKKPVSGSQLFADMQWRRRFFILRRDAIEWYKEGKDDEGRWINGVQPMIGAMPLEAKARTELRGGRLKINSATQELVVKETGNRRDVSLRGSDSTSFDGVDSGTNDSELSAWHGAISRAISALANGAECRPPAIYGKNSSAHAGEPSQQMPSRKLFVGWGDSSAPIASERLFVSWDQPSWATLPAAVSASYGQGAGAPSASSV</sequence>
<dbReference type="GO" id="GO:0001881">
    <property type="term" value="P:receptor recycling"/>
    <property type="evidence" value="ECO:0007669"/>
    <property type="project" value="TreeGrafter"/>
</dbReference>
<dbReference type="GO" id="GO:0055037">
    <property type="term" value="C:recycling endosome"/>
    <property type="evidence" value="ECO:0007669"/>
    <property type="project" value="TreeGrafter"/>
</dbReference>
<evidence type="ECO:0000256" key="2">
    <source>
        <dbReference type="SAM" id="MobiDB-lite"/>
    </source>
</evidence>
<dbReference type="PANTHER" id="PTHR22902:SF27">
    <property type="entry name" value="PLECKSTRIN HOMOLOGY DOMAIN-CONTAINING FAMILY A MEMBER 3"/>
    <property type="match status" value="1"/>
</dbReference>
<dbReference type="GO" id="GO:0007032">
    <property type="term" value="P:endosome organization"/>
    <property type="evidence" value="ECO:0007669"/>
    <property type="project" value="TreeGrafter"/>
</dbReference>
<feature type="domain" description="PH" evidence="3">
    <location>
        <begin position="193"/>
        <end position="321"/>
    </location>
</feature>
<dbReference type="SUPFAM" id="SSF50729">
    <property type="entry name" value="PH domain-like"/>
    <property type="match status" value="2"/>
</dbReference>
<feature type="compositionally biased region" description="Basic and acidic residues" evidence="2">
    <location>
        <begin position="39"/>
        <end position="56"/>
    </location>
</feature>
<feature type="domain" description="PH" evidence="3">
    <location>
        <begin position="38"/>
        <end position="147"/>
    </location>
</feature>
<dbReference type="AlphaFoldDB" id="A0AB34J6I1"/>
<reference evidence="4 5" key="1">
    <citation type="journal article" date="2024" name="Science">
        <title>Giant polyketide synthase enzymes in the biosynthesis of giant marine polyether toxins.</title>
        <authorList>
            <person name="Fallon T.R."/>
            <person name="Shende V.V."/>
            <person name="Wierzbicki I.H."/>
            <person name="Pendleton A.L."/>
            <person name="Watervoot N.F."/>
            <person name="Auber R.P."/>
            <person name="Gonzalez D.J."/>
            <person name="Wisecaver J.H."/>
            <person name="Moore B.S."/>
        </authorList>
    </citation>
    <scope>NUCLEOTIDE SEQUENCE [LARGE SCALE GENOMIC DNA]</scope>
    <source>
        <strain evidence="4 5">12B1</strain>
    </source>
</reference>
<dbReference type="InterPro" id="IPR001849">
    <property type="entry name" value="PH_domain"/>
</dbReference>
<dbReference type="EMBL" id="JBGBPQ010000011">
    <property type="protein sequence ID" value="KAL1515303.1"/>
    <property type="molecule type" value="Genomic_DNA"/>
</dbReference>
<dbReference type="GO" id="GO:0042147">
    <property type="term" value="P:retrograde transport, endosome to Golgi"/>
    <property type="evidence" value="ECO:0007669"/>
    <property type="project" value="TreeGrafter"/>
</dbReference>
<feature type="region of interest" description="Disordered" evidence="2">
    <location>
        <begin position="37"/>
        <end position="56"/>
    </location>
</feature>
<evidence type="ECO:0000313" key="4">
    <source>
        <dbReference type="EMBL" id="KAL1515303.1"/>
    </source>
</evidence>
<evidence type="ECO:0000256" key="1">
    <source>
        <dbReference type="ARBA" id="ARBA00022553"/>
    </source>
</evidence>
<dbReference type="SMART" id="SM00233">
    <property type="entry name" value="PH"/>
    <property type="match status" value="2"/>
</dbReference>
<evidence type="ECO:0000313" key="5">
    <source>
        <dbReference type="Proteomes" id="UP001515480"/>
    </source>
</evidence>
<dbReference type="PANTHER" id="PTHR22902">
    <property type="entry name" value="SESQUIPEDALIAN"/>
    <property type="match status" value="1"/>
</dbReference>
<feature type="region of interest" description="Disordered" evidence="2">
    <location>
        <begin position="1"/>
        <end position="31"/>
    </location>
</feature>
<organism evidence="4 5">
    <name type="scientific">Prymnesium parvum</name>
    <name type="common">Toxic golden alga</name>
    <dbReference type="NCBI Taxonomy" id="97485"/>
    <lineage>
        <taxon>Eukaryota</taxon>
        <taxon>Haptista</taxon>
        <taxon>Haptophyta</taxon>
        <taxon>Prymnesiophyceae</taxon>
        <taxon>Prymnesiales</taxon>
        <taxon>Prymnesiaceae</taxon>
        <taxon>Prymnesium</taxon>
    </lineage>
</organism>
<dbReference type="PROSITE" id="PS50003">
    <property type="entry name" value="PH_DOMAIN"/>
    <property type="match status" value="2"/>
</dbReference>
<gene>
    <name evidence="4" type="ORF">AB1Y20_001935</name>
</gene>
<keyword evidence="5" id="KW-1185">Reference proteome</keyword>
<comment type="caution">
    <text evidence="4">The sequence shown here is derived from an EMBL/GenBank/DDBJ whole genome shotgun (WGS) entry which is preliminary data.</text>
</comment>
<accession>A0AB34J6I1</accession>